<gene>
    <name evidence="2" type="ORF">KYK14_09955</name>
</gene>
<keyword evidence="3" id="KW-1185">Reference proteome</keyword>
<accession>A0ABS6WZD6</accession>
<evidence type="ECO:0000313" key="3">
    <source>
        <dbReference type="Proteomes" id="UP000826188"/>
    </source>
</evidence>
<evidence type="ECO:0000256" key="1">
    <source>
        <dbReference type="SAM" id="Coils"/>
    </source>
</evidence>
<sequence>MSETHATIPQELLLHAQIIGLLELNIQAINSILERYQEELAKEKAIVQAYYRQGPPGLPLLSEHTIPKV</sequence>
<keyword evidence="1" id="KW-0175">Coiled coil</keyword>
<comment type="caution">
    <text evidence="2">The sequence shown here is derived from an EMBL/GenBank/DDBJ whole genome shotgun (WGS) entry which is preliminary data.</text>
</comment>
<dbReference type="Proteomes" id="UP000826188">
    <property type="component" value="Unassembled WGS sequence"/>
</dbReference>
<name>A0ABS6WZD6_9BACT</name>
<dbReference type="EMBL" id="JAHWGL010000033">
    <property type="protein sequence ID" value="MBW3128873.1"/>
    <property type="molecule type" value="Genomic_DNA"/>
</dbReference>
<organism evidence="2 3">
    <name type="scientific">Hymenobacter profundi</name>
    <dbReference type="NCBI Taxonomy" id="1982110"/>
    <lineage>
        <taxon>Bacteria</taxon>
        <taxon>Pseudomonadati</taxon>
        <taxon>Bacteroidota</taxon>
        <taxon>Cytophagia</taxon>
        <taxon>Cytophagales</taxon>
        <taxon>Hymenobacteraceae</taxon>
        <taxon>Hymenobacter</taxon>
    </lineage>
</organism>
<feature type="coiled-coil region" evidence="1">
    <location>
        <begin position="19"/>
        <end position="53"/>
    </location>
</feature>
<proteinExistence type="predicted"/>
<evidence type="ECO:0000313" key="2">
    <source>
        <dbReference type="EMBL" id="MBW3128873.1"/>
    </source>
</evidence>
<reference evidence="2 3" key="1">
    <citation type="submission" date="2021-07" db="EMBL/GenBank/DDBJ databases">
        <title>Hymenobacter profundi sp. nov., isolated from deep-sea water.</title>
        <authorList>
            <person name="Kim M.K."/>
        </authorList>
    </citation>
    <scope>NUCLEOTIDE SEQUENCE [LARGE SCALE GENOMIC DNA]</scope>
    <source>
        <strain evidence="2 3">M2</strain>
    </source>
</reference>
<protein>
    <submittedName>
        <fullName evidence="2">Uncharacterized protein</fullName>
    </submittedName>
</protein>